<evidence type="ECO:0000256" key="1">
    <source>
        <dbReference type="SAM" id="SignalP"/>
    </source>
</evidence>
<proteinExistence type="predicted"/>
<evidence type="ECO:0000313" key="3">
    <source>
        <dbReference type="Proteomes" id="UP000699042"/>
    </source>
</evidence>
<reference evidence="2" key="1">
    <citation type="submission" date="2021-05" db="EMBL/GenBank/DDBJ databases">
        <title>Comparative genomics of three Colletotrichum scovillei strains and genetic complementation revealed genes involved fungal growth and virulence on chili pepper.</title>
        <authorList>
            <person name="Hsieh D.-K."/>
            <person name="Chuang S.-C."/>
            <person name="Chen C.-Y."/>
            <person name="Chao Y.-T."/>
            <person name="Lu M.-Y.J."/>
            <person name="Lee M.-H."/>
            <person name="Shih M.-C."/>
        </authorList>
    </citation>
    <scope>NUCLEOTIDE SEQUENCE</scope>
    <source>
        <strain evidence="2">Coll-153</strain>
    </source>
</reference>
<feature type="chain" id="PRO_5040321433" description="Secretory peptide" evidence="1">
    <location>
        <begin position="20"/>
        <end position="63"/>
    </location>
</feature>
<evidence type="ECO:0008006" key="4">
    <source>
        <dbReference type="Google" id="ProtNLM"/>
    </source>
</evidence>
<comment type="caution">
    <text evidence="2">The sequence shown here is derived from an EMBL/GenBank/DDBJ whole genome shotgun (WGS) entry which is preliminary data.</text>
</comment>
<dbReference type="AlphaFoldDB" id="A0A9P7R4K1"/>
<sequence length="63" mass="6651">MKAAIFLSAFAILLAGVNAIATNENQHAVRALIEARCHCDGACCNGYWCTDTDVGTCCNDVPC</sequence>
<name>A0A9P7R4K1_9PEZI</name>
<dbReference type="EMBL" id="JAESDN010000005">
    <property type="protein sequence ID" value="KAG7050097.1"/>
    <property type="molecule type" value="Genomic_DNA"/>
</dbReference>
<protein>
    <recommendedName>
        <fullName evidence="4">Secretory peptide</fullName>
    </recommendedName>
</protein>
<gene>
    <name evidence="2" type="ORF">JMJ77_012851</name>
</gene>
<feature type="signal peptide" evidence="1">
    <location>
        <begin position="1"/>
        <end position="19"/>
    </location>
</feature>
<accession>A0A9P7R4K1</accession>
<organism evidence="2 3">
    <name type="scientific">Colletotrichum scovillei</name>
    <dbReference type="NCBI Taxonomy" id="1209932"/>
    <lineage>
        <taxon>Eukaryota</taxon>
        <taxon>Fungi</taxon>
        <taxon>Dikarya</taxon>
        <taxon>Ascomycota</taxon>
        <taxon>Pezizomycotina</taxon>
        <taxon>Sordariomycetes</taxon>
        <taxon>Hypocreomycetidae</taxon>
        <taxon>Glomerellales</taxon>
        <taxon>Glomerellaceae</taxon>
        <taxon>Colletotrichum</taxon>
        <taxon>Colletotrichum acutatum species complex</taxon>
    </lineage>
</organism>
<keyword evidence="3" id="KW-1185">Reference proteome</keyword>
<evidence type="ECO:0000313" key="2">
    <source>
        <dbReference type="EMBL" id="KAG7050097.1"/>
    </source>
</evidence>
<keyword evidence="1" id="KW-0732">Signal</keyword>
<dbReference type="Proteomes" id="UP000699042">
    <property type="component" value="Unassembled WGS sequence"/>
</dbReference>